<sequence>LILPLNMFRSTLLRLSTLLLVLPFILAQSQCSATQKCPASAPCCSEYGFCGTGSYCHQGCEPLHSNTLTSCRPNPLCQSQSTNFPADLDRLQLNATKYNGNATAYDWVVNAGYVVPTSDGLRLTLNKTNSGSKISSTKYIMYGQIDFTMQTSKWAGVVSAAITMSDVKDEIDWEWPGTATSEAQTNIWFLGIANYTNTLGQKVEMGTNTAEGFHTYTLNWQPDYLQWLIDGRVVRTINRADTLSSSGRYEYPSTPSRIQLSIWPGGIPASAQGTIDWAGGLIQWNEPEYTQNGYYWNTIKAVTVKCGPTANVTAGTRGWAYMGNTSLSVPYVAVTNASTMLSSAMRGVTSPLTLMGAISLVGVVLLGAVSSVL</sequence>
<keyword evidence="2" id="KW-0378">Hydrolase</keyword>
<evidence type="ECO:0000256" key="6">
    <source>
        <dbReference type="SAM" id="SignalP"/>
    </source>
</evidence>
<name>A0AA38H321_9TREE</name>
<keyword evidence="5" id="KW-0472">Membrane</keyword>
<dbReference type="InterPro" id="IPR018371">
    <property type="entry name" value="Chitin-binding_1_CS"/>
</dbReference>
<proteinExistence type="predicted"/>
<keyword evidence="5" id="KW-1133">Transmembrane helix</keyword>
<keyword evidence="5" id="KW-0812">Transmembrane</keyword>
<feature type="chain" id="PRO_5041430394" evidence="6">
    <location>
        <begin position="28"/>
        <end position="373"/>
    </location>
</feature>
<dbReference type="InterPro" id="IPR008264">
    <property type="entry name" value="Beta_glucanase"/>
</dbReference>
<feature type="signal peptide" evidence="6">
    <location>
        <begin position="1"/>
        <end position="27"/>
    </location>
</feature>
<dbReference type="InterPro" id="IPR000757">
    <property type="entry name" value="Beta-glucanase-like"/>
</dbReference>
<reference evidence="8" key="1">
    <citation type="journal article" date="2022" name="G3 (Bethesda)">
        <title>High quality genome of the basidiomycete yeast Dioszegia hungarica PDD-24b-2 isolated from cloud water.</title>
        <authorList>
            <person name="Jarrige D."/>
            <person name="Haridas S."/>
            <person name="Bleykasten-Grosshans C."/>
            <person name="Joly M."/>
            <person name="Nadalig T."/>
            <person name="Sancelme M."/>
            <person name="Vuilleumier S."/>
            <person name="Grigoriev I.V."/>
            <person name="Amato P."/>
            <person name="Bringel F."/>
        </authorList>
    </citation>
    <scope>NUCLEOTIDE SEQUENCE</scope>
    <source>
        <strain evidence="8">PDD-24b-2</strain>
    </source>
</reference>
<evidence type="ECO:0000313" key="9">
    <source>
        <dbReference type="Proteomes" id="UP001164286"/>
    </source>
</evidence>
<dbReference type="PANTHER" id="PTHR10963">
    <property type="entry name" value="GLYCOSYL HYDROLASE-RELATED"/>
    <property type="match status" value="1"/>
</dbReference>
<protein>
    <submittedName>
        <fullName evidence="8">Concanavalin A-like lectin/glucanase domain-containing protein</fullName>
    </submittedName>
</protein>
<dbReference type="CDD" id="cd02183">
    <property type="entry name" value="GH16_fungal_CRH1_transglycosylase"/>
    <property type="match status" value="1"/>
</dbReference>
<evidence type="ECO:0000256" key="1">
    <source>
        <dbReference type="ARBA" id="ARBA00022729"/>
    </source>
</evidence>
<dbReference type="PRINTS" id="PR00737">
    <property type="entry name" value="GLHYDRLASE16"/>
</dbReference>
<gene>
    <name evidence="8" type="ORF">MKK02DRAFT_18575</name>
</gene>
<dbReference type="GO" id="GO:0004553">
    <property type="term" value="F:hydrolase activity, hydrolyzing O-glycosyl compounds"/>
    <property type="evidence" value="ECO:0007669"/>
    <property type="project" value="InterPro"/>
</dbReference>
<accession>A0AA38H321</accession>
<dbReference type="GO" id="GO:0016757">
    <property type="term" value="F:glycosyltransferase activity"/>
    <property type="evidence" value="ECO:0007669"/>
    <property type="project" value="TreeGrafter"/>
</dbReference>
<evidence type="ECO:0000256" key="4">
    <source>
        <dbReference type="PIRSR" id="PIRSR608264-1"/>
    </source>
</evidence>
<dbReference type="EMBL" id="JAKWFO010000011">
    <property type="protein sequence ID" value="KAI9633273.1"/>
    <property type="molecule type" value="Genomic_DNA"/>
</dbReference>
<dbReference type="GO" id="GO:0008061">
    <property type="term" value="F:chitin binding"/>
    <property type="evidence" value="ECO:0007669"/>
    <property type="project" value="InterPro"/>
</dbReference>
<dbReference type="GO" id="GO:0009277">
    <property type="term" value="C:fungal-type cell wall"/>
    <property type="evidence" value="ECO:0007669"/>
    <property type="project" value="TreeGrafter"/>
</dbReference>
<dbReference type="PANTHER" id="PTHR10963:SF22">
    <property type="entry name" value="GLYCOSIDASE CRH2-RELATED"/>
    <property type="match status" value="1"/>
</dbReference>
<dbReference type="GeneID" id="77725173"/>
<dbReference type="RefSeq" id="XP_052943050.1">
    <property type="nucleotide sequence ID" value="XM_053085972.1"/>
</dbReference>
<feature type="active site" description="Nucleophile" evidence="4">
    <location>
        <position position="170"/>
    </location>
</feature>
<feature type="active site" description="Proton donor" evidence="4">
    <location>
        <position position="174"/>
    </location>
</feature>
<comment type="caution">
    <text evidence="8">The sequence shown here is derived from an EMBL/GenBank/DDBJ whole genome shotgun (WGS) entry which is preliminary data.</text>
</comment>
<keyword evidence="3" id="KW-0326">Glycosidase</keyword>
<evidence type="ECO:0000256" key="3">
    <source>
        <dbReference type="ARBA" id="ARBA00023295"/>
    </source>
</evidence>
<dbReference type="InterPro" id="IPR013320">
    <property type="entry name" value="ConA-like_dom_sf"/>
</dbReference>
<dbReference type="PROSITE" id="PS51762">
    <property type="entry name" value="GH16_2"/>
    <property type="match status" value="1"/>
</dbReference>
<dbReference type="SUPFAM" id="SSF49899">
    <property type="entry name" value="Concanavalin A-like lectins/glucanases"/>
    <property type="match status" value="1"/>
</dbReference>
<dbReference type="PROSITE" id="PS00026">
    <property type="entry name" value="CHIT_BIND_I_1"/>
    <property type="match status" value="1"/>
</dbReference>
<evidence type="ECO:0000256" key="2">
    <source>
        <dbReference type="ARBA" id="ARBA00022801"/>
    </source>
</evidence>
<dbReference type="Gene3D" id="2.60.120.200">
    <property type="match status" value="1"/>
</dbReference>
<feature type="non-terminal residue" evidence="8">
    <location>
        <position position="373"/>
    </location>
</feature>
<evidence type="ECO:0000259" key="7">
    <source>
        <dbReference type="PROSITE" id="PS51762"/>
    </source>
</evidence>
<dbReference type="Proteomes" id="UP001164286">
    <property type="component" value="Unassembled WGS sequence"/>
</dbReference>
<dbReference type="GO" id="GO:0031505">
    <property type="term" value="P:fungal-type cell wall organization"/>
    <property type="evidence" value="ECO:0007669"/>
    <property type="project" value="TreeGrafter"/>
</dbReference>
<feature type="transmembrane region" description="Helical" evidence="5">
    <location>
        <begin position="352"/>
        <end position="372"/>
    </location>
</feature>
<evidence type="ECO:0000313" key="8">
    <source>
        <dbReference type="EMBL" id="KAI9633273.1"/>
    </source>
</evidence>
<dbReference type="AlphaFoldDB" id="A0AA38H321"/>
<evidence type="ECO:0000256" key="5">
    <source>
        <dbReference type="SAM" id="Phobius"/>
    </source>
</evidence>
<dbReference type="InterPro" id="IPR050546">
    <property type="entry name" value="Glycosyl_Hydrlase_16"/>
</dbReference>
<dbReference type="Pfam" id="PF00722">
    <property type="entry name" value="Glyco_hydro_16"/>
    <property type="match status" value="1"/>
</dbReference>
<keyword evidence="1 6" id="KW-0732">Signal</keyword>
<dbReference type="GO" id="GO:0005975">
    <property type="term" value="P:carbohydrate metabolic process"/>
    <property type="evidence" value="ECO:0007669"/>
    <property type="project" value="InterPro"/>
</dbReference>
<keyword evidence="9" id="KW-1185">Reference proteome</keyword>
<feature type="domain" description="GH16" evidence="7">
    <location>
        <begin position="67"/>
        <end position="286"/>
    </location>
</feature>
<organism evidence="8 9">
    <name type="scientific">Dioszegia hungarica</name>
    <dbReference type="NCBI Taxonomy" id="4972"/>
    <lineage>
        <taxon>Eukaryota</taxon>
        <taxon>Fungi</taxon>
        <taxon>Dikarya</taxon>
        <taxon>Basidiomycota</taxon>
        <taxon>Agaricomycotina</taxon>
        <taxon>Tremellomycetes</taxon>
        <taxon>Tremellales</taxon>
        <taxon>Bulleribasidiaceae</taxon>
        <taxon>Dioszegia</taxon>
    </lineage>
</organism>